<dbReference type="OrthoDB" id="6278121at2759"/>
<dbReference type="Proteomes" id="UP000887568">
    <property type="component" value="Unplaced"/>
</dbReference>
<dbReference type="SUPFAM" id="SSF57302">
    <property type="entry name" value="Snake toxin-like"/>
    <property type="match status" value="1"/>
</dbReference>
<dbReference type="OMA" id="CAKSMEC"/>
<evidence type="ECO:0000313" key="3">
    <source>
        <dbReference type="Proteomes" id="UP000887568"/>
    </source>
</evidence>
<protein>
    <submittedName>
        <fullName evidence="2">Uncharacterized protein</fullName>
    </submittedName>
</protein>
<dbReference type="EnsemblMetazoa" id="XM_038215810.1">
    <property type="protein sequence ID" value="XP_038071738.1"/>
    <property type="gene ID" value="LOC119740488"/>
</dbReference>
<evidence type="ECO:0000313" key="2">
    <source>
        <dbReference type="EnsemblMetazoa" id="XP_038071738.1"/>
    </source>
</evidence>
<accession>A0A914B6J0</accession>
<keyword evidence="1" id="KW-0732">Signal</keyword>
<feature type="signal peptide" evidence="1">
    <location>
        <begin position="1"/>
        <end position="26"/>
    </location>
</feature>
<proteinExistence type="predicted"/>
<evidence type="ECO:0000256" key="1">
    <source>
        <dbReference type="SAM" id="SignalP"/>
    </source>
</evidence>
<dbReference type="GeneID" id="119740488"/>
<dbReference type="RefSeq" id="XP_038071738.1">
    <property type="nucleotide sequence ID" value="XM_038215810.1"/>
</dbReference>
<sequence length="149" mass="16584">MQIGVACTLQAALAIILLRLMSCAKSMECFYCPATSTSEDECRKAGAIQQCTVGFNTCFTQIKYQGGSNYLPKTVTRSCVDDTFCDAEKKTYNNGECEISEDDYVCVWCCHDNNCNLLSSAERSKVNHILLLGGVVMVTYLTGEIMWHW</sequence>
<keyword evidence="3" id="KW-1185">Reference proteome</keyword>
<dbReference type="InterPro" id="IPR045860">
    <property type="entry name" value="Snake_toxin-like_sf"/>
</dbReference>
<feature type="chain" id="PRO_5037978094" evidence="1">
    <location>
        <begin position="27"/>
        <end position="149"/>
    </location>
</feature>
<organism evidence="2 3">
    <name type="scientific">Patiria miniata</name>
    <name type="common">Bat star</name>
    <name type="synonym">Asterina miniata</name>
    <dbReference type="NCBI Taxonomy" id="46514"/>
    <lineage>
        <taxon>Eukaryota</taxon>
        <taxon>Metazoa</taxon>
        <taxon>Echinodermata</taxon>
        <taxon>Eleutherozoa</taxon>
        <taxon>Asterozoa</taxon>
        <taxon>Asteroidea</taxon>
        <taxon>Valvatacea</taxon>
        <taxon>Valvatida</taxon>
        <taxon>Asterinidae</taxon>
        <taxon>Patiria</taxon>
    </lineage>
</organism>
<reference evidence="2" key="1">
    <citation type="submission" date="2022-11" db="UniProtKB">
        <authorList>
            <consortium name="EnsemblMetazoa"/>
        </authorList>
    </citation>
    <scope>IDENTIFICATION</scope>
</reference>
<dbReference type="AlphaFoldDB" id="A0A914B6J0"/>
<name>A0A914B6J0_PATMI</name>